<feature type="transmembrane region" description="Helical" evidence="1">
    <location>
        <begin position="93"/>
        <end position="116"/>
    </location>
</feature>
<organism evidence="2 3">
    <name type="scientific">Periplaneta americana</name>
    <name type="common">American cockroach</name>
    <name type="synonym">Blatta americana</name>
    <dbReference type="NCBI Taxonomy" id="6978"/>
    <lineage>
        <taxon>Eukaryota</taxon>
        <taxon>Metazoa</taxon>
        <taxon>Ecdysozoa</taxon>
        <taxon>Arthropoda</taxon>
        <taxon>Hexapoda</taxon>
        <taxon>Insecta</taxon>
        <taxon>Pterygota</taxon>
        <taxon>Neoptera</taxon>
        <taxon>Polyneoptera</taxon>
        <taxon>Dictyoptera</taxon>
        <taxon>Blattodea</taxon>
        <taxon>Blattoidea</taxon>
        <taxon>Blattidae</taxon>
        <taxon>Blattinae</taxon>
        <taxon>Periplaneta</taxon>
    </lineage>
</organism>
<name>A0ABQ8U0X2_PERAM</name>
<keyword evidence="1" id="KW-0472">Membrane</keyword>
<dbReference type="PANTHER" id="PTHR23279">
    <property type="entry name" value="DEFECTIVE PROBOSCIS EXTENSION RESPONSE DPR -RELATED"/>
    <property type="match status" value="1"/>
</dbReference>
<dbReference type="InterPro" id="IPR037448">
    <property type="entry name" value="Zig-8"/>
</dbReference>
<evidence type="ECO:0000313" key="2">
    <source>
        <dbReference type="EMBL" id="KAJ4451681.1"/>
    </source>
</evidence>
<proteinExistence type="predicted"/>
<keyword evidence="1" id="KW-0812">Transmembrane</keyword>
<dbReference type="InterPro" id="IPR013783">
    <property type="entry name" value="Ig-like_fold"/>
</dbReference>
<dbReference type="Gene3D" id="2.60.40.10">
    <property type="entry name" value="Immunoglobulins"/>
    <property type="match status" value="1"/>
</dbReference>
<dbReference type="Proteomes" id="UP001148838">
    <property type="component" value="Unassembled WGS sequence"/>
</dbReference>
<accession>A0ABQ8U0X2</accession>
<sequence length="155" mass="17798">MEFRALLDDINSEYGDLLYHTEVSWIRTRDLHILTSGTLTYTSDSRFEVLHTPGSEMWTLRIMSAQPRDQGKYECQVNTDPKINYAVQLTIKAVVVVVMVMILVVVVVVEVMAIVLKMVVQAIQVCFRSLITNLNDFMCVRSHTTAELWREVTDQ</sequence>
<evidence type="ECO:0008006" key="4">
    <source>
        <dbReference type="Google" id="ProtNLM"/>
    </source>
</evidence>
<dbReference type="EMBL" id="JAJSOF020000001">
    <property type="protein sequence ID" value="KAJ4451681.1"/>
    <property type="molecule type" value="Genomic_DNA"/>
</dbReference>
<gene>
    <name evidence="2" type="ORF">ANN_03151</name>
</gene>
<evidence type="ECO:0000313" key="3">
    <source>
        <dbReference type="Proteomes" id="UP001148838"/>
    </source>
</evidence>
<dbReference type="InterPro" id="IPR036179">
    <property type="entry name" value="Ig-like_dom_sf"/>
</dbReference>
<keyword evidence="1" id="KW-1133">Transmembrane helix</keyword>
<dbReference type="PANTHER" id="PTHR23279:SF41">
    <property type="entry name" value="DEFECTIVE PROBOSCIS EXTENSION RESPONSE 4-RELATED"/>
    <property type="match status" value="1"/>
</dbReference>
<reference evidence="2 3" key="1">
    <citation type="journal article" date="2022" name="Allergy">
        <title>Genome assembly and annotation of Periplaneta americana reveal a comprehensive cockroach allergen profile.</title>
        <authorList>
            <person name="Wang L."/>
            <person name="Xiong Q."/>
            <person name="Saelim N."/>
            <person name="Wang L."/>
            <person name="Nong W."/>
            <person name="Wan A.T."/>
            <person name="Shi M."/>
            <person name="Liu X."/>
            <person name="Cao Q."/>
            <person name="Hui J.H.L."/>
            <person name="Sookrung N."/>
            <person name="Leung T.F."/>
            <person name="Tungtrongchitr A."/>
            <person name="Tsui S.K.W."/>
        </authorList>
    </citation>
    <scope>NUCLEOTIDE SEQUENCE [LARGE SCALE GENOMIC DNA]</scope>
    <source>
        <strain evidence="2">PWHHKU_190912</strain>
    </source>
</reference>
<protein>
    <recommendedName>
        <fullName evidence="4">Ig-like domain-containing protein</fullName>
    </recommendedName>
</protein>
<dbReference type="SUPFAM" id="SSF48726">
    <property type="entry name" value="Immunoglobulin"/>
    <property type="match status" value="1"/>
</dbReference>
<comment type="caution">
    <text evidence="2">The sequence shown here is derived from an EMBL/GenBank/DDBJ whole genome shotgun (WGS) entry which is preliminary data.</text>
</comment>
<evidence type="ECO:0000256" key="1">
    <source>
        <dbReference type="SAM" id="Phobius"/>
    </source>
</evidence>
<keyword evidence="3" id="KW-1185">Reference proteome</keyword>